<accession>A0A0A5JQH7</accession>
<reference evidence="3 4" key="1">
    <citation type="submission" date="2014-10" db="EMBL/GenBank/DDBJ databases">
        <title>Genome sequencing of Vibrio sinaloensis T08.</title>
        <authorList>
            <person name="Chan K.-G."/>
            <person name="Mohamad N.I."/>
        </authorList>
    </citation>
    <scope>NUCLEOTIDE SEQUENCE [LARGE SCALE GENOMIC DNA]</scope>
    <source>
        <strain evidence="3 4">T08</strain>
    </source>
</reference>
<dbReference type="STRING" id="379097.SE23_05695"/>
<organism evidence="3 4">
    <name type="scientific">Photobacterium sp. (strain ATCC 43367)</name>
    <dbReference type="NCBI Taxonomy" id="379097"/>
    <lineage>
        <taxon>Bacteria</taxon>
        <taxon>Pseudomonadati</taxon>
        <taxon>Pseudomonadota</taxon>
        <taxon>Gammaproteobacteria</taxon>
        <taxon>Vibrionales</taxon>
        <taxon>Vibrionaceae</taxon>
        <taxon>Vibrio</taxon>
        <taxon>Vibrio oreintalis group</taxon>
    </lineage>
</organism>
<dbReference type="InterPro" id="IPR043504">
    <property type="entry name" value="Peptidase_S1_PA_chymotrypsin"/>
</dbReference>
<dbReference type="GO" id="GO:0006508">
    <property type="term" value="P:proteolysis"/>
    <property type="evidence" value="ECO:0007669"/>
    <property type="project" value="InterPro"/>
</dbReference>
<dbReference type="SUPFAM" id="SSF50494">
    <property type="entry name" value="Trypsin-like serine proteases"/>
    <property type="match status" value="1"/>
</dbReference>
<sequence>MNKLLIATAVLASFSANAGLGRADRSVQQHKEFALQSKFDFACHMNAGSATLIDPFWVITADHVSGAKSENYQNRVTCSSFEKDEDGVFHQVKSVSAITDPNGEYGEYEFTSPDGRDFALVRLDTPITGIKPAKLPVEGMFDPKEHYKVNQIGYGNYNGRNGGTKYVYLDRHNRWVTPLVFDDAYTPQTDLQWHSILGDSGSGITVEKDGEFYLLGEIGIQIGARYWFDTFENTLTRLDFIKQTMQTHGFSYAEEVQLDEVKWTPASPENSEDYHAYFSYWKAESFDFNGTGWYDNGGIYATAYATPGERYSIEFVVPKQAAIPAFDLIVDGRIVAANVDVNSFDSDAIMVTVNEFELKGEAIKVEMQPVGNLAGKGRISLDYFAIK</sequence>
<dbReference type="OrthoDB" id="267336at2"/>
<dbReference type="InterPro" id="IPR009003">
    <property type="entry name" value="Peptidase_S1_PA"/>
</dbReference>
<keyword evidence="1" id="KW-0732">Signal</keyword>
<feature type="domain" description="Peptidase S1" evidence="2">
    <location>
        <begin position="47"/>
        <end position="167"/>
    </location>
</feature>
<dbReference type="InterPro" id="IPR001254">
    <property type="entry name" value="Trypsin_dom"/>
</dbReference>
<gene>
    <name evidence="3" type="ORF">NM06_04730</name>
</gene>
<feature type="chain" id="PRO_5002012501" description="Peptidase S1 domain-containing protein" evidence="1">
    <location>
        <begin position="19"/>
        <end position="387"/>
    </location>
</feature>
<dbReference type="AlphaFoldDB" id="A0A0A5JQH7"/>
<dbReference type="Proteomes" id="UP000030451">
    <property type="component" value="Unassembled WGS sequence"/>
</dbReference>
<dbReference type="Pfam" id="PF00089">
    <property type="entry name" value="Trypsin"/>
    <property type="match status" value="1"/>
</dbReference>
<comment type="caution">
    <text evidence="3">The sequence shown here is derived from an EMBL/GenBank/DDBJ whole genome shotgun (WGS) entry which is preliminary data.</text>
</comment>
<dbReference type="Gene3D" id="2.40.10.10">
    <property type="entry name" value="Trypsin-like serine proteases"/>
    <property type="match status" value="1"/>
</dbReference>
<evidence type="ECO:0000313" key="3">
    <source>
        <dbReference type="EMBL" id="KGY10218.1"/>
    </source>
</evidence>
<protein>
    <recommendedName>
        <fullName evidence="2">Peptidase S1 domain-containing protein</fullName>
    </recommendedName>
</protein>
<feature type="signal peptide" evidence="1">
    <location>
        <begin position="1"/>
        <end position="18"/>
    </location>
</feature>
<evidence type="ECO:0000313" key="4">
    <source>
        <dbReference type="Proteomes" id="UP000030451"/>
    </source>
</evidence>
<dbReference type="GO" id="GO:0004252">
    <property type="term" value="F:serine-type endopeptidase activity"/>
    <property type="evidence" value="ECO:0007669"/>
    <property type="project" value="InterPro"/>
</dbReference>
<evidence type="ECO:0000256" key="1">
    <source>
        <dbReference type="SAM" id="SignalP"/>
    </source>
</evidence>
<dbReference type="EMBL" id="JRWP01000004">
    <property type="protein sequence ID" value="KGY10218.1"/>
    <property type="molecule type" value="Genomic_DNA"/>
</dbReference>
<evidence type="ECO:0000259" key="2">
    <source>
        <dbReference type="Pfam" id="PF00089"/>
    </source>
</evidence>
<proteinExistence type="predicted"/>
<name>A0A0A5JQH7_PHOS4</name>
<dbReference type="RefSeq" id="WP_038188475.1">
    <property type="nucleotide sequence ID" value="NZ_JRWP01000004.1"/>
</dbReference>